<dbReference type="InterPro" id="IPR018317">
    <property type="entry name" value="QueC"/>
</dbReference>
<evidence type="ECO:0000256" key="2">
    <source>
        <dbReference type="ARBA" id="ARBA00022598"/>
    </source>
</evidence>
<dbReference type="Gene3D" id="3.40.50.620">
    <property type="entry name" value="HUPs"/>
    <property type="match status" value="1"/>
</dbReference>
<dbReference type="GO" id="GO:0016874">
    <property type="term" value="F:ligase activity"/>
    <property type="evidence" value="ECO:0007669"/>
    <property type="project" value="UniProtKB-KW"/>
</dbReference>
<keyword evidence="3" id="KW-0479">Metal-binding</keyword>
<comment type="caution">
    <text evidence="10">The sequence shown here is derived from an EMBL/GenBank/DDBJ whole genome shotgun (WGS) entry which is preliminary data.</text>
</comment>
<comment type="catalytic activity">
    <reaction evidence="9">
        <text>7-carboxy-7-carbaguanine + NH4(+) + 2 ATP = 7-cyano-7-carbaguanine + 2 AMP + 2 diphosphate + 2 H(+)</text>
        <dbReference type="Rhea" id="RHEA:27982"/>
        <dbReference type="ChEBI" id="CHEBI:15378"/>
        <dbReference type="ChEBI" id="CHEBI:28938"/>
        <dbReference type="ChEBI" id="CHEBI:30616"/>
        <dbReference type="ChEBI" id="CHEBI:33019"/>
        <dbReference type="ChEBI" id="CHEBI:45075"/>
        <dbReference type="ChEBI" id="CHEBI:61036"/>
        <dbReference type="ChEBI" id="CHEBI:456215"/>
        <dbReference type="EC" id="6.3.4.20"/>
    </reaction>
</comment>
<keyword evidence="2" id="KW-0436">Ligase</keyword>
<organism evidence="10 11">
    <name type="scientific">Candidatus Collierbacteria bacterium GW2011_GWB2_45_17</name>
    <dbReference type="NCBI Taxonomy" id="1618388"/>
    <lineage>
        <taxon>Bacteria</taxon>
        <taxon>Candidatus Collieribacteriota</taxon>
    </lineage>
</organism>
<keyword evidence="5" id="KW-0862">Zinc</keyword>
<reference evidence="10 11" key="1">
    <citation type="journal article" date="2015" name="Nature">
        <title>rRNA introns, odd ribosomes, and small enigmatic genomes across a large radiation of phyla.</title>
        <authorList>
            <person name="Brown C.T."/>
            <person name="Hug L.A."/>
            <person name="Thomas B.C."/>
            <person name="Sharon I."/>
            <person name="Castelle C.J."/>
            <person name="Singh A."/>
            <person name="Wilkins M.J."/>
            <person name="Williams K.H."/>
            <person name="Banfield J.F."/>
        </authorList>
    </citation>
    <scope>NUCLEOTIDE SEQUENCE [LARGE SCALE GENOMIC DNA]</scope>
</reference>
<dbReference type="PANTHER" id="PTHR42914">
    <property type="entry name" value="7-CYANO-7-DEAZAGUANINE SYNTHASE"/>
    <property type="match status" value="1"/>
</dbReference>
<evidence type="ECO:0000256" key="3">
    <source>
        <dbReference type="ARBA" id="ARBA00022723"/>
    </source>
</evidence>
<evidence type="ECO:0000256" key="4">
    <source>
        <dbReference type="ARBA" id="ARBA00022741"/>
    </source>
</evidence>
<evidence type="ECO:0000256" key="5">
    <source>
        <dbReference type="ARBA" id="ARBA00022833"/>
    </source>
</evidence>
<dbReference type="EC" id="6.3.4.20" evidence="8"/>
<evidence type="ECO:0000256" key="6">
    <source>
        <dbReference type="ARBA" id="ARBA00022840"/>
    </source>
</evidence>
<proteinExistence type="inferred from homology"/>
<accession>A0A837IJP1</accession>
<dbReference type="Proteomes" id="UP000034078">
    <property type="component" value="Unassembled WGS sequence"/>
</dbReference>
<evidence type="ECO:0000313" key="11">
    <source>
        <dbReference type="Proteomes" id="UP000034078"/>
    </source>
</evidence>
<gene>
    <name evidence="10" type="ORF">UX01_C0001G0169</name>
</gene>
<comment type="pathway">
    <text evidence="1">Purine metabolism; 7-cyano-7-deazaguanine biosynthesis.</text>
</comment>
<evidence type="ECO:0000256" key="1">
    <source>
        <dbReference type="ARBA" id="ARBA00005061"/>
    </source>
</evidence>
<dbReference type="GO" id="GO:0005524">
    <property type="term" value="F:ATP binding"/>
    <property type="evidence" value="ECO:0007669"/>
    <property type="project" value="UniProtKB-KW"/>
</dbReference>
<evidence type="ECO:0000256" key="8">
    <source>
        <dbReference type="ARBA" id="ARBA00039149"/>
    </source>
</evidence>
<keyword evidence="6" id="KW-0067">ATP-binding</keyword>
<name>A0A837IJP1_9BACT</name>
<evidence type="ECO:0000256" key="7">
    <source>
        <dbReference type="ARBA" id="ARBA00037993"/>
    </source>
</evidence>
<dbReference type="SUPFAM" id="SSF52402">
    <property type="entry name" value="Adenine nucleotide alpha hydrolases-like"/>
    <property type="match status" value="1"/>
</dbReference>
<dbReference type="PANTHER" id="PTHR42914:SF1">
    <property type="entry name" value="7-CYANO-7-DEAZAGUANINE SYNTHASE"/>
    <property type="match status" value="1"/>
</dbReference>
<dbReference type="InterPro" id="IPR014729">
    <property type="entry name" value="Rossmann-like_a/b/a_fold"/>
</dbReference>
<evidence type="ECO:0000256" key="9">
    <source>
        <dbReference type="ARBA" id="ARBA00047890"/>
    </source>
</evidence>
<comment type="similarity">
    <text evidence="7">Belongs to the QueC family.</text>
</comment>
<dbReference type="AlphaFoldDB" id="A0A837IJP1"/>
<dbReference type="GO" id="GO:0046872">
    <property type="term" value="F:metal ion binding"/>
    <property type="evidence" value="ECO:0007669"/>
    <property type="project" value="UniProtKB-KW"/>
</dbReference>
<sequence length="268" mass="30503">MKKSTFPIRVFSNRDEDSKILEMMNNIFLYRRGYISKVPKNEDVVFIFSGGLDSSITLDMIINEWGVNVFPLFVRRSARATKFEEESVRFFVDFYQKKYPGRMQNLEVVEIEVPPLPFKKYPEVDRLKKLGHPMRNAVLQSLGVQYAQKLRATVSPKLNTVLTATVGDDSFPHSSLQALRSVNLGVCIDTGDWGWQVTSPLVDVVYEGRPLFKKDLIGYAIKHNLPLDKTRTCIEGGEKPDGTCPECLCRLRAFEAAGVIDPLDYQNQ</sequence>
<keyword evidence="4" id="KW-0547">Nucleotide-binding</keyword>
<dbReference type="EMBL" id="LCKO01000001">
    <property type="protein sequence ID" value="KKU01325.1"/>
    <property type="molecule type" value="Genomic_DNA"/>
</dbReference>
<evidence type="ECO:0000313" key="10">
    <source>
        <dbReference type="EMBL" id="KKU01325.1"/>
    </source>
</evidence>
<protein>
    <recommendedName>
        <fullName evidence="8">7-cyano-7-deazaguanine synthase</fullName>
        <ecNumber evidence="8">6.3.4.20</ecNumber>
    </recommendedName>
</protein>
<dbReference type="Pfam" id="PF06508">
    <property type="entry name" value="QueC"/>
    <property type="match status" value="1"/>
</dbReference>